<proteinExistence type="predicted"/>
<dbReference type="Proteomes" id="UP000887564">
    <property type="component" value="Unplaced"/>
</dbReference>
<accession>A0A914RNP2</accession>
<dbReference type="WBParaSite" id="PEQ_0000799201-mRNA-1">
    <property type="protein sequence ID" value="PEQ_0000799201-mRNA-1"/>
    <property type="gene ID" value="PEQ_0000799201"/>
</dbReference>
<sequence>MEASDVKKLSGEGNLRRRSMAVVEEVAKFSSIGVDESVMPSTSSLAEEPDLEPFRCYAEPYPDLNNKGVADIVLISIGSIRPNVLPKPYPPICIDPALGWNRGRRLMECIESYTRRTWQFDALDKFFASIPEQLCEEYLTTVIPFMATLALSAPDLITQCHQEC</sequence>
<protein>
    <submittedName>
        <fullName evidence="2">Uncharacterized protein</fullName>
    </submittedName>
</protein>
<reference evidence="2" key="1">
    <citation type="submission" date="2022-11" db="UniProtKB">
        <authorList>
            <consortium name="WormBaseParasite"/>
        </authorList>
    </citation>
    <scope>IDENTIFICATION</scope>
</reference>
<name>A0A914RNP2_PAREQ</name>
<evidence type="ECO:0000313" key="1">
    <source>
        <dbReference type="Proteomes" id="UP000887564"/>
    </source>
</evidence>
<evidence type="ECO:0000313" key="2">
    <source>
        <dbReference type="WBParaSite" id="PEQ_0000799201-mRNA-1"/>
    </source>
</evidence>
<keyword evidence="1" id="KW-1185">Reference proteome</keyword>
<dbReference type="AlphaFoldDB" id="A0A914RNP2"/>
<organism evidence="1 2">
    <name type="scientific">Parascaris equorum</name>
    <name type="common">Equine roundworm</name>
    <dbReference type="NCBI Taxonomy" id="6256"/>
    <lineage>
        <taxon>Eukaryota</taxon>
        <taxon>Metazoa</taxon>
        <taxon>Ecdysozoa</taxon>
        <taxon>Nematoda</taxon>
        <taxon>Chromadorea</taxon>
        <taxon>Rhabditida</taxon>
        <taxon>Spirurina</taxon>
        <taxon>Ascaridomorpha</taxon>
        <taxon>Ascaridoidea</taxon>
        <taxon>Ascarididae</taxon>
        <taxon>Parascaris</taxon>
    </lineage>
</organism>